<reference evidence="2 3" key="1">
    <citation type="submission" date="2024-04" db="EMBL/GenBank/DDBJ databases">
        <title>genome sequences of Mucor flavus KT1a and Helicostylum pulchrum KT1b strains isolated from the surface of a dry-aged beef.</title>
        <authorList>
            <person name="Toyotome T."/>
            <person name="Hosono M."/>
            <person name="Torimaru M."/>
            <person name="Fukuda K."/>
            <person name="Mikami N."/>
        </authorList>
    </citation>
    <scope>NUCLEOTIDE SEQUENCE [LARGE SCALE GENOMIC DNA]</scope>
    <source>
        <strain evidence="2 3">KT1a</strain>
    </source>
</reference>
<keyword evidence="3" id="KW-1185">Reference proteome</keyword>
<dbReference type="SUPFAM" id="SSF46938">
    <property type="entry name" value="CRAL/TRIO N-terminal domain"/>
    <property type="match status" value="1"/>
</dbReference>
<dbReference type="InterPro" id="IPR036865">
    <property type="entry name" value="CRAL-TRIO_dom_sf"/>
</dbReference>
<dbReference type="SMART" id="SM01100">
    <property type="entry name" value="CRAL_TRIO_N"/>
    <property type="match status" value="1"/>
</dbReference>
<dbReference type="InterPro" id="IPR001251">
    <property type="entry name" value="CRAL-TRIO_dom"/>
</dbReference>
<dbReference type="PANTHER" id="PTHR45824:SF29">
    <property type="entry name" value="GH16843P"/>
    <property type="match status" value="1"/>
</dbReference>
<dbReference type="EMBL" id="BAABUK010000006">
    <property type="protein sequence ID" value="GAA5810101.1"/>
    <property type="molecule type" value="Genomic_DNA"/>
</dbReference>
<dbReference type="Pfam" id="PF03765">
    <property type="entry name" value="CRAL_TRIO_N"/>
    <property type="match status" value="1"/>
</dbReference>
<dbReference type="Proteomes" id="UP001473302">
    <property type="component" value="Unassembled WGS sequence"/>
</dbReference>
<organism evidence="2 3">
    <name type="scientific">Mucor flavus</name>
    <dbReference type="NCBI Taxonomy" id="439312"/>
    <lineage>
        <taxon>Eukaryota</taxon>
        <taxon>Fungi</taxon>
        <taxon>Fungi incertae sedis</taxon>
        <taxon>Mucoromycota</taxon>
        <taxon>Mucoromycotina</taxon>
        <taxon>Mucoromycetes</taxon>
        <taxon>Mucorales</taxon>
        <taxon>Mucorineae</taxon>
        <taxon>Mucoraceae</taxon>
        <taxon>Mucor</taxon>
    </lineage>
</organism>
<evidence type="ECO:0000259" key="1">
    <source>
        <dbReference type="PROSITE" id="PS50191"/>
    </source>
</evidence>
<dbReference type="InterPro" id="IPR052578">
    <property type="entry name" value="PI_Transfer_CRAL-TRIO"/>
</dbReference>
<dbReference type="InterPro" id="IPR036273">
    <property type="entry name" value="CRAL/TRIO_N_dom_sf"/>
</dbReference>
<gene>
    <name evidence="2" type="ORF">MFLAVUS_003520</name>
</gene>
<proteinExistence type="predicted"/>
<name>A0ABP9YTA6_9FUNG</name>
<dbReference type="PROSITE" id="PS50191">
    <property type="entry name" value="CRAL_TRIO"/>
    <property type="match status" value="1"/>
</dbReference>
<evidence type="ECO:0000313" key="2">
    <source>
        <dbReference type="EMBL" id="GAA5810101.1"/>
    </source>
</evidence>
<dbReference type="CDD" id="cd00170">
    <property type="entry name" value="SEC14"/>
    <property type="match status" value="1"/>
</dbReference>
<protein>
    <recommendedName>
        <fullName evidence="1">CRAL-TRIO domain-containing protein</fullName>
    </recommendedName>
</protein>
<dbReference type="PANTHER" id="PTHR45824">
    <property type="entry name" value="GH16843P"/>
    <property type="match status" value="1"/>
</dbReference>
<dbReference type="SUPFAM" id="SSF52087">
    <property type="entry name" value="CRAL/TRIO domain"/>
    <property type="match status" value="1"/>
</dbReference>
<sequence length="310" mass="35652">MNVFKFRSGSSSASTKSAATSINYGPITNEPILTAPKDYEPAMNAPTTEEQTQKIKDLLAYMDTIILSKEDAYYPNERGFLSNATAHRYMRARKWDFEAAKTMLEKTVLWRREFKPEQLDPDTISKEAETGKMYFNGYDKMGRPLWIMKPRFENSKDSDGQVNFIVFCLERGIRLMPEHVEKISIVVDFKDSSMSNNPTVATCRRFLDILSNHYPERLGVAYLINTPWFFTTTFKMIAPFMDPITKEKIRFLSTDANVEDQDLAKSDGPIALDQLEVGLGGRYNFAFDMPTYWNSLLETTGKPYKVIEYK</sequence>
<dbReference type="Pfam" id="PF00650">
    <property type="entry name" value="CRAL_TRIO"/>
    <property type="match status" value="1"/>
</dbReference>
<evidence type="ECO:0000313" key="3">
    <source>
        <dbReference type="Proteomes" id="UP001473302"/>
    </source>
</evidence>
<feature type="domain" description="CRAL-TRIO" evidence="1">
    <location>
        <begin position="121"/>
        <end position="287"/>
    </location>
</feature>
<dbReference type="InterPro" id="IPR011074">
    <property type="entry name" value="CRAL/TRIO_N_dom"/>
</dbReference>
<accession>A0ABP9YTA6</accession>
<dbReference type="Gene3D" id="3.40.525.10">
    <property type="entry name" value="CRAL-TRIO lipid binding domain"/>
    <property type="match status" value="1"/>
</dbReference>
<comment type="caution">
    <text evidence="2">The sequence shown here is derived from an EMBL/GenBank/DDBJ whole genome shotgun (WGS) entry which is preliminary data.</text>
</comment>
<dbReference type="SMART" id="SM00516">
    <property type="entry name" value="SEC14"/>
    <property type="match status" value="1"/>
</dbReference>